<feature type="transmembrane region" description="Helical" evidence="1">
    <location>
        <begin position="251"/>
        <end position="273"/>
    </location>
</feature>
<evidence type="ECO:0000313" key="3">
    <source>
        <dbReference type="Proteomes" id="UP000320300"/>
    </source>
</evidence>
<proteinExistence type="predicted"/>
<accession>A0A521DPB8</accession>
<feature type="transmembrane region" description="Helical" evidence="1">
    <location>
        <begin position="6"/>
        <end position="30"/>
    </location>
</feature>
<dbReference type="Pfam" id="PF13572">
    <property type="entry name" value="DUF4134"/>
    <property type="match status" value="1"/>
</dbReference>
<keyword evidence="1" id="KW-0472">Membrane</keyword>
<dbReference type="EMBL" id="FXTN01000006">
    <property type="protein sequence ID" value="SMO73569.1"/>
    <property type="molecule type" value="Genomic_DNA"/>
</dbReference>
<organism evidence="2 3">
    <name type="scientific">Pedobacter westerhofensis</name>
    <dbReference type="NCBI Taxonomy" id="425512"/>
    <lineage>
        <taxon>Bacteria</taxon>
        <taxon>Pseudomonadati</taxon>
        <taxon>Bacteroidota</taxon>
        <taxon>Sphingobacteriia</taxon>
        <taxon>Sphingobacteriales</taxon>
        <taxon>Sphingobacteriaceae</taxon>
        <taxon>Pedobacter</taxon>
    </lineage>
</organism>
<sequence>MFSNFSWLQYGIMTVLSLVIYYAVVLLLYYRQEMRALLTAVVGKAGKIKNRNLIAAEKEVPGVLGKALPEEGVSSVSFDELDFGRDPDRDQLVQDDLADCMEEFNFTISLAKEKSWDKGKLTKSLLEIGEAYSEVFQSKLRPQVLEHISLECGEKLDWEISTEELENLFAVKLPAFPGKIIAAGAAVFAFMLQVAQAQDGNQGISEATNKVKGYFDTGTSLMYAIGAIMGLVGAVKVYSKWNAGEPDTTKVATAWFGSCIFLVVVATVLKSFFGI</sequence>
<reference evidence="2 3" key="1">
    <citation type="submission" date="2017-05" db="EMBL/GenBank/DDBJ databases">
        <authorList>
            <person name="Varghese N."/>
            <person name="Submissions S."/>
        </authorList>
    </citation>
    <scope>NUCLEOTIDE SEQUENCE [LARGE SCALE GENOMIC DNA]</scope>
    <source>
        <strain evidence="2 3">DSM 19036</strain>
    </source>
</reference>
<gene>
    <name evidence="2" type="ORF">SAMN06265348_10663</name>
</gene>
<dbReference type="InterPro" id="IPR025408">
    <property type="entry name" value="DUF4134"/>
</dbReference>
<keyword evidence="3" id="KW-1185">Reference proteome</keyword>
<evidence type="ECO:0000256" key="1">
    <source>
        <dbReference type="SAM" id="Phobius"/>
    </source>
</evidence>
<name>A0A521DPB8_9SPHI</name>
<dbReference type="Proteomes" id="UP000320300">
    <property type="component" value="Unassembled WGS sequence"/>
</dbReference>
<keyword evidence="1" id="KW-1133">Transmembrane helix</keyword>
<protein>
    <submittedName>
        <fullName evidence="2">Uncharacterized protein</fullName>
    </submittedName>
</protein>
<dbReference type="AlphaFoldDB" id="A0A521DPB8"/>
<feature type="transmembrane region" description="Helical" evidence="1">
    <location>
        <begin position="220"/>
        <end position="239"/>
    </location>
</feature>
<evidence type="ECO:0000313" key="2">
    <source>
        <dbReference type="EMBL" id="SMO73569.1"/>
    </source>
</evidence>
<keyword evidence="1" id="KW-0812">Transmembrane</keyword>